<reference evidence="1" key="1">
    <citation type="journal article" date="2021" name="Environ. Microbiol.">
        <title>Gene family expansions and transcriptome signatures uncover fungal adaptations to wood decay.</title>
        <authorList>
            <person name="Hage H."/>
            <person name="Miyauchi S."/>
            <person name="Viragh M."/>
            <person name="Drula E."/>
            <person name="Min B."/>
            <person name="Chaduli D."/>
            <person name="Navarro D."/>
            <person name="Favel A."/>
            <person name="Norest M."/>
            <person name="Lesage-Meessen L."/>
            <person name="Balint B."/>
            <person name="Merenyi Z."/>
            <person name="de Eugenio L."/>
            <person name="Morin E."/>
            <person name="Martinez A.T."/>
            <person name="Baldrian P."/>
            <person name="Stursova M."/>
            <person name="Martinez M.J."/>
            <person name="Novotny C."/>
            <person name="Magnuson J.K."/>
            <person name="Spatafora J.W."/>
            <person name="Maurice S."/>
            <person name="Pangilinan J."/>
            <person name="Andreopoulos W."/>
            <person name="LaButti K."/>
            <person name="Hundley H."/>
            <person name="Na H."/>
            <person name="Kuo A."/>
            <person name="Barry K."/>
            <person name="Lipzen A."/>
            <person name="Henrissat B."/>
            <person name="Riley R."/>
            <person name="Ahrendt S."/>
            <person name="Nagy L.G."/>
            <person name="Grigoriev I.V."/>
            <person name="Martin F."/>
            <person name="Rosso M.N."/>
        </authorList>
    </citation>
    <scope>NUCLEOTIDE SEQUENCE</scope>
    <source>
        <strain evidence="1">CBS 384.51</strain>
    </source>
</reference>
<comment type="caution">
    <text evidence="1">The sequence shown here is derived from an EMBL/GenBank/DDBJ whole genome shotgun (WGS) entry which is preliminary data.</text>
</comment>
<gene>
    <name evidence="1" type="ORF">BDY19DRAFT_38782</name>
</gene>
<protein>
    <submittedName>
        <fullName evidence="1">Cyclin-like protein</fullName>
    </submittedName>
</protein>
<evidence type="ECO:0000313" key="2">
    <source>
        <dbReference type="Proteomes" id="UP001055072"/>
    </source>
</evidence>
<dbReference type="Proteomes" id="UP001055072">
    <property type="component" value="Unassembled WGS sequence"/>
</dbReference>
<keyword evidence="2" id="KW-1185">Reference proteome</keyword>
<evidence type="ECO:0000313" key="1">
    <source>
        <dbReference type="EMBL" id="KAI0094722.1"/>
    </source>
</evidence>
<proteinExistence type="predicted"/>
<sequence>MDQASNHSISRTTVYEGSTQYRHWRFSPEQLAETRASLNTAAVAAIREAFEADSPGSSSQVSFLNADEENLLVKLYIGKVPQLCGHLHFAEEVEATAITYLKRFYLKNTVMDWHPKNVMLTALFLATKTTNNPISLELYTSRIPKTAPSDVLDLEFLVAQSLGFDLAAWHAHRALWGLWLDMQNLPDVLIDDLRKAYDDGIAHVRASRLTDAELIYTPSQIALACFDLASPHLARAWIRSKQTSPPASPPVSEEDPMLAILKPIQIMITNQGQLPEVESVREVDRRLKLCKNPEKVVGSNAYNKRLEEKQRKADEKRKRKAELVRKAMAAGDPFGSELAEKGDLDDDDDDDD</sequence>
<dbReference type="EMBL" id="MU274900">
    <property type="protein sequence ID" value="KAI0094722.1"/>
    <property type="molecule type" value="Genomic_DNA"/>
</dbReference>
<name>A0ACB8UK04_9APHY</name>
<organism evidence="1 2">
    <name type="scientific">Irpex rosettiformis</name>
    <dbReference type="NCBI Taxonomy" id="378272"/>
    <lineage>
        <taxon>Eukaryota</taxon>
        <taxon>Fungi</taxon>
        <taxon>Dikarya</taxon>
        <taxon>Basidiomycota</taxon>
        <taxon>Agaricomycotina</taxon>
        <taxon>Agaricomycetes</taxon>
        <taxon>Polyporales</taxon>
        <taxon>Irpicaceae</taxon>
        <taxon>Irpex</taxon>
    </lineage>
</organism>
<accession>A0ACB8UK04</accession>